<name>A0A5C3E7W3_9BASI</name>
<comment type="subcellular location">
    <subcellularLocation>
        <location evidence="1">Nucleus</location>
    </subcellularLocation>
</comment>
<dbReference type="SMART" id="SM00443">
    <property type="entry name" value="G_patch"/>
    <property type="match status" value="1"/>
</dbReference>
<reference evidence="9 10" key="1">
    <citation type="submission" date="2018-03" db="EMBL/GenBank/DDBJ databases">
        <authorList>
            <person name="Guldener U."/>
        </authorList>
    </citation>
    <scope>NUCLEOTIDE SEQUENCE [LARGE SCALE GENOMIC DNA]</scope>
    <source>
        <strain evidence="9 10">NBRC100155</strain>
    </source>
</reference>
<feature type="compositionally biased region" description="Basic and acidic residues" evidence="7">
    <location>
        <begin position="398"/>
        <end position="409"/>
    </location>
</feature>
<comment type="similarity">
    <text evidence="2">Belongs to the TFP11/STIP family.</text>
</comment>
<dbReference type="PANTHER" id="PTHR23329:SF1">
    <property type="entry name" value="TUFTELIN-INTERACTING PROTEIN 11"/>
    <property type="match status" value="1"/>
</dbReference>
<feature type="domain" description="G-patch" evidence="8">
    <location>
        <begin position="328"/>
        <end position="365"/>
    </location>
</feature>
<keyword evidence="6" id="KW-0539">Nucleus</keyword>
<dbReference type="EMBL" id="OOIN01000014">
    <property type="protein sequence ID" value="SPO26548.1"/>
    <property type="molecule type" value="Genomic_DNA"/>
</dbReference>
<protein>
    <submittedName>
        <fullName evidence="9">Related to Tuftelin-interacting protein 11</fullName>
    </submittedName>
</protein>
<dbReference type="Pfam" id="PF01585">
    <property type="entry name" value="G-patch"/>
    <property type="match status" value="1"/>
</dbReference>
<feature type="region of interest" description="Disordered" evidence="7">
    <location>
        <begin position="65"/>
        <end position="210"/>
    </location>
</feature>
<keyword evidence="10" id="KW-1185">Reference proteome</keyword>
<feature type="region of interest" description="Disordered" evidence="7">
    <location>
        <begin position="1"/>
        <end position="34"/>
    </location>
</feature>
<dbReference type="GO" id="GO:0071008">
    <property type="term" value="C:U2-type post-mRNA release spliceosomal complex"/>
    <property type="evidence" value="ECO:0007669"/>
    <property type="project" value="TreeGrafter"/>
</dbReference>
<dbReference type="AlphaFoldDB" id="A0A5C3E7W3"/>
<feature type="compositionally biased region" description="Acidic residues" evidence="7">
    <location>
        <begin position="10"/>
        <end position="34"/>
    </location>
</feature>
<dbReference type="InterPro" id="IPR022783">
    <property type="entry name" value="GCFC_dom"/>
</dbReference>
<evidence type="ECO:0000256" key="3">
    <source>
        <dbReference type="ARBA" id="ARBA00022664"/>
    </source>
</evidence>
<feature type="region of interest" description="Disordered" evidence="7">
    <location>
        <begin position="223"/>
        <end position="318"/>
    </location>
</feature>
<evidence type="ECO:0000256" key="2">
    <source>
        <dbReference type="ARBA" id="ARBA00010900"/>
    </source>
</evidence>
<gene>
    <name evidence="9" type="ORF">UTRI_04137</name>
</gene>
<feature type="compositionally biased region" description="Basic and acidic residues" evidence="7">
    <location>
        <begin position="84"/>
        <end position="97"/>
    </location>
</feature>
<feature type="region of interest" description="Disordered" evidence="7">
    <location>
        <begin position="362"/>
        <end position="430"/>
    </location>
</feature>
<dbReference type="Pfam" id="PF12457">
    <property type="entry name" value="TIP_N"/>
    <property type="match status" value="1"/>
</dbReference>
<dbReference type="OrthoDB" id="4822at2759"/>
<keyword evidence="5" id="KW-0508">mRNA splicing</keyword>
<evidence type="ECO:0000313" key="9">
    <source>
        <dbReference type="EMBL" id="SPO26548.1"/>
    </source>
</evidence>
<feature type="compositionally biased region" description="Low complexity" evidence="7">
    <location>
        <begin position="194"/>
        <end position="208"/>
    </location>
</feature>
<evidence type="ECO:0000256" key="1">
    <source>
        <dbReference type="ARBA" id="ARBA00004123"/>
    </source>
</evidence>
<dbReference type="GO" id="GO:0000390">
    <property type="term" value="P:spliceosomal complex disassembly"/>
    <property type="evidence" value="ECO:0007669"/>
    <property type="project" value="InterPro"/>
</dbReference>
<organism evidence="9 10">
    <name type="scientific">Ustilago trichophora</name>
    <dbReference type="NCBI Taxonomy" id="86804"/>
    <lineage>
        <taxon>Eukaryota</taxon>
        <taxon>Fungi</taxon>
        <taxon>Dikarya</taxon>
        <taxon>Basidiomycota</taxon>
        <taxon>Ustilaginomycotina</taxon>
        <taxon>Ustilaginomycetes</taxon>
        <taxon>Ustilaginales</taxon>
        <taxon>Ustilaginaceae</taxon>
        <taxon>Ustilago</taxon>
    </lineage>
</organism>
<dbReference type="InterPro" id="IPR045211">
    <property type="entry name" value="TFP11/STIP/Ntr1"/>
</dbReference>
<dbReference type="InterPro" id="IPR022159">
    <property type="entry name" value="STIP/TFIP11_N"/>
</dbReference>
<dbReference type="Proteomes" id="UP000324022">
    <property type="component" value="Unassembled WGS sequence"/>
</dbReference>
<proteinExistence type="inferred from homology"/>
<dbReference type="InterPro" id="IPR000467">
    <property type="entry name" value="G_patch_dom"/>
</dbReference>
<feature type="compositionally biased region" description="Acidic residues" evidence="7">
    <location>
        <begin position="140"/>
        <end position="153"/>
    </location>
</feature>
<evidence type="ECO:0000256" key="6">
    <source>
        <dbReference type="ARBA" id="ARBA00023242"/>
    </source>
</evidence>
<dbReference type="PANTHER" id="PTHR23329">
    <property type="entry name" value="TUFTELIN-INTERACTING PROTEIN 11-RELATED"/>
    <property type="match status" value="1"/>
</dbReference>
<keyword evidence="3" id="KW-0507">mRNA processing</keyword>
<evidence type="ECO:0000259" key="8">
    <source>
        <dbReference type="PROSITE" id="PS50174"/>
    </source>
</evidence>
<evidence type="ECO:0000256" key="4">
    <source>
        <dbReference type="ARBA" id="ARBA00022728"/>
    </source>
</evidence>
<keyword evidence="4" id="KW-0747">Spliceosome</keyword>
<dbReference type="PROSITE" id="PS50174">
    <property type="entry name" value="G_PATCH"/>
    <property type="match status" value="1"/>
</dbReference>
<sequence>MARRKNDPFHDDDDDDDDDTSDDGAEFDIDAQDDDLLAGSGIGFRAAKPMRKRMRRTKEDAIYGIFGDDDQANEQEGGAGRTVRARDTKGRKIDYRRGQAFVPASSSTKIATQERQSPKLTSEEETDDDMDTFAHLPSLDQEDEGKDGAEDDFQPASFYSTRQGLGSNRQRERHPRESPPPRNSGRAGIGARAGLGSSSSNNAEAGPSIRTSGLTSLSMFVSAGASKQSDTTLPPHNVTEDASPANPPTKPSKSEAAPVDQILRNTKQGAIDETQQLSTAGLPTSFSTKSPAVAPSSAFQRAAKPNPEAALPKTSIKFGGKFDPSAYLASMGWTGGGLGKAGQGIVNPIEVQLRPERAGIAYGGLKEKTKQAKEESRRRGEPVSSDEEDRAQRRKQDRMRQKEERKAANEARAWTKSPAEKKPRKPRIEHRTYEQIIAEIGALPTIHSTLGKIYDASTGEMREVSDLATALGRKGVPSGGESQLPELQHNLKLICEETAQTLTALAREGVQIQDRRRWLMRESELAKRKQEVELQKIKRIRGVMELVKQLESLSALAMDRAEERGEAALEEFTPVIQQLCREYEDEVAELSLDEAVVGAIVPILTTFWANWAPLKQPTSTLSHLKAWKPILPTQADLSSNPSKSTSVMTAYETLLWTHWMPVIRRTLNEWKPHHPTSAVSLLESWAPALPRFIWDNLIDQILKPKLHSGIAAWDARVSKWGLDHVLFPWLPLIGVDRLVDVIAEAKRKLRSGLKICDLAKGPAPGLSQWKTLLPTTCDSVSEWDTMLLSTIVPRLGTHLKTQLVIDPTCQSLEALDLVMRWKGVVRRSVLVRVMAVDFFPKWLEVLWNWLRQEKADFGEVAGWYEFWRTWWEREGLVDEKDADSAGNVGFGLGLNLINVALDLEPQQRTKALKMPIYVLASSSYTATSSSKANTSTTNTQEPRSFKQILEDQLAQHDLFLLKTSNVYPISPTTTTSIWRVSTTIHPNLHPVLVYIDDQVVFLKNLKADGGWDPVSIADLIKICRSAQSS</sequence>
<evidence type="ECO:0000313" key="10">
    <source>
        <dbReference type="Proteomes" id="UP000324022"/>
    </source>
</evidence>
<feature type="compositionally biased region" description="Polar residues" evidence="7">
    <location>
        <begin position="104"/>
        <end position="120"/>
    </location>
</feature>
<evidence type="ECO:0000256" key="7">
    <source>
        <dbReference type="SAM" id="MobiDB-lite"/>
    </source>
</evidence>
<feature type="compositionally biased region" description="Polar residues" evidence="7">
    <location>
        <begin position="157"/>
        <end position="168"/>
    </location>
</feature>
<feature type="compositionally biased region" description="Polar residues" evidence="7">
    <location>
        <begin position="263"/>
        <end position="290"/>
    </location>
</feature>
<dbReference type="GO" id="GO:0003676">
    <property type="term" value="F:nucleic acid binding"/>
    <property type="evidence" value="ECO:0007669"/>
    <property type="project" value="InterPro"/>
</dbReference>
<feature type="compositionally biased region" description="Basic and acidic residues" evidence="7">
    <location>
        <begin position="365"/>
        <end position="381"/>
    </location>
</feature>
<feature type="compositionally biased region" description="Polar residues" evidence="7">
    <location>
        <begin position="223"/>
        <end position="234"/>
    </location>
</feature>
<dbReference type="Pfam" id="PF07842">
    <property type="entry name" value="GCFC"/>
    <property type="match status" value="1"/>
</dbReference>
<evidence type="ECO:0000256" key="5">
    <source>
        <dbReference type="ARBA" id="ARBA00023187"/>
    </source>
</evidence>
<accession>A0A5C3E7W3</accession>